<dbReference type="GO" id="GO:0051301">
    <property type="term" value="P:cell division"/>
    <property type="evidence" value="ECO:0007669"/>
    <property type="project" value="UniProtKB-KW"/>
</dbReference>
<dbReference type="EMBL" id="JBHTIV010000023">
    <property type="protein sequence ID" value="MFD0933514.1"/>
    <property type="molecule type" value="Genomic_DNA"/>
</dbReference>
<keyword evidence="2" id="KW-1185">Reference proteome</keyword>
<protein>
    <submittedName>
        <fullName evidence="1">Cell division protein FtsQ/DivIB</fullName>
    </submittedName>
</protein>
<sequence>MKAFKLHNIRLILILGVLFFLVGFANHRQKSKPVKTLKVELLDASKIFITEVEVEALLNEVLKANGDSLINENRLATFENILDANEMIKSSEAYYTLDGTLSAKIIQREPIARIRDKGFYYLDAEGLAMPLSANYSPRVPLVSGVSPNELKEVYPLLVKIEADDFLKKHIIAIRKKSEKNFVLEVRDREYLVNFGQISYLDKKLTNYKVFYSKALEYKKLDDYKRIDLQFGNQVVCTTKL</sequence>
<dbReference type="Proteomes" id="UP001597049">
    <property type="component" value="Unassembled WGS sequence"/>
</dbReference>
<reference evidence="2" key="1">
    <citation type="journal article" date="2019" name="Int. J. Syst. Evol. Microbiol.">
        <title>The Global Catalogue of Microorganisms (GCM) 10K type strain sequencing project: providing services to taxonomists for standard genome sequencing and annotation.</title>
        <authorList>
            <consortium name="The Broad Institute Genomics Platform"/>
            <consortium name="The Broad Institute Genome Sequencing Center for Infectious Disease"/>
            <person name="Wu L."/>
            <person name="Ma J."/>
        </authorList>
    </citation>
    <scope>NUCLEOTIDE SEQUENCE [LARGE SCALE GENOMIC DNA]</scope>
    <source>
        <strain evidence="2">CCUG 56752</strain>
    </source>
</reference>
<organism evidence="1 2">
    <name type="scientific">Psychroflexus salinarum</name>
    <dbReference type="NCBI Taxonomy" id="546024"/>
    <lineage>
        <taxon>Bacteria</taxon>
        <taxon>Pseudomonadati</taxon>
        <taxon>Bacteroidota</taxon>
        <taxon>Flavobacteriia</taxon>
        <taxon>Flavobacteriales</taxon>
        <taxon>Flavobacteriaceae</taxon>
        <taxon>Psychroflexus</taxon>
    </lineage>
</organism>
<gene>
    <name evidence="1" type="ORF">ACFQ0R_12985</name>
</gene>
<keyword evidence="1" id="KW-0132">Cell division</keyword>
<proteinExistence type="predicted"/>
<evidence type="ECO:0000313" key="1">
    <source>
        <dbReference type="EMBL" id="MFD0933514.1"/>
    </source>
</evidence>
<dbReference type="RefSeq" id="WP_379658807.1">
    <property type="nucleotide sequence ID" value="NZ_JBHTIV010000023.1"/>
</dbReference>
<name>A0ABW3GTF1_9FLAO</name>
<keyword evidence="1" id="KW-0131">Cell cycle</keyword>
<evidence type="ECO:0000313" key="2">
    <source>
        <dbReference type="Proteomes" id="UP001597049"/>
    </source>
</evidence>
<accession>A0ABW3GTF1</accession>
<comment type="caution">
    <text evidence="1">The sequence shown here is derived from an EMBL/GenBank/DDBJ whole genome shotgun (WGS) entry which is preliminary data.</text>
</comment>